<sequence>MTPMANAIAASVPELTWRFDMATWTGCGGAYEWTRAKAAYFMLVFSGPIPDDKWPHAVQIVKDGAKQFEATDYGVMKDKPGDHDVYISGHGGVEFKLSSQKAAVLTGQSDCRISQTDTATSTSTSHL</sequence>
<reference evidence="7 8" key="1">
    <citation type="submission" date="2017-10" db="EMBL/GenBank/DDBJ databases">
        <authorList>
            <consortium name="Urmite Genomes"/>
        </authorList>
    </citation>
    <scope>NUCLEOTIDE SEQUENCE [LARGE SCALE GENOMIC DNA]</scope>
    <source>
        <strain evidence="7 8">FB-527</strain>
    </source>
</reference>
<dbReference type="InterPro" id="IPR032018">
    <property type="entry name" value="LppA/LppB/LprP"/>
</dbReference>
<evidence type="ECO:0000313" key="8">
    <source>
        <dbReference type="Proteomes" id="UP000554965"/>
    </source>
</evidence>
<keyword evidence="2" id="KW-1003">Cell membrane</keyword>
<dbReference type="EMBL" id="OCTY01000002">
    <property type="protein sequence ID" value="SOJ58122.1"/>
    <property type="molecule type" value="Genomic_DNA"/>
</dbReference>
<evidence type="ECO:0000256" key="1">
    <source>
        <dbReference type="ARBA" id="ARBA00004193"/>
    </source>
</evidence>
<proteinExistence type="predicted"/>
<evidence type="ECO:0000256" key="6">
    <source>
        <dbReference type="ARBA" id="ARBA00023288"/>
    </source>
</evidence>
<evidence type="ECO:0000256" key="4">
    <source>
        <dbReference type="ARBA" id="ARBA00023136"/>
    </source>
</evidence>
<comment type="subcellular location">
    <subcellularLocation>
        <location evidence="1">Cell membrane</location>
        <topology evidence="1">Lipid-anchor</topology>
    </subcellularLocation>
</comment>
<keyword evidence="4" id="KW-0472">Membrane</keyword>
<dbReference type="AlphaFoldDB" id="A0A7Z7IRY9"/>
<dbReference type="GO" id="GO:0005886">
    <property type="term" value="C:plasma membrane"/>
    <property type="evidence" value="ECO:0007669"/>
    <property type="project" value="UniProtKB-SubCell"/>
</dbReference>
<keyword evidence="5" id="KW-0564">Palmitate</keyword>
<comment type="caution">
    <text evidence="7">The sequence shown here is derived from an EMBL/GenBank/DDBJ whole genome shotgun (WGS) entry which is preliminary data.</text>
</comment>
<dbReference type="Proteomes" id="UP000554965">
    <property type="component" value="Unassembled WGS sequence"/>
</dbReference>
<accession>A0A7Z7IRY9</accession>
<gene>
    <name evidence="7" type="ORF">MSIMFB_05602</name>
</gene>
<keyword evidence="3" id="KW-0732">Signal</keyword>
<evidence type="ECO:0000256" key="5">
    <source>
        <dbReference type="ARBA" id="ARBA00023139"/>
    </source>
</evidence>
<evidence type="ECO:0000256" key="3">
    <source>
        <dbReference type="ARBA" id="ARBA00022729"/>
    </source>
</evidence>
<dbReference type="Pfam" id="PF16708">
    <property type="entry name" value="LppA"/>
    <property type="match status" value="1"/>
</dbReference>
<dbReference type="Gene3D" id="3.30.2030.20">
    <property type="match status" value="1"/>
</dbReference>
<protein>
    <submittedName>
        <fullName evidence="7">Uncharacterized protein</fullName>
    </submittedName>
</protein>
<evidence type="ECO:0000256" key="2">
    <source>
        <dbReference type="ARBA" id="ARBA00022475"/>
    </source>
</evidence>
<keyword evidence="8" id="KW-1185">Reference proteome</keyword>
<evidence type="ECO:0000313" key="7">
    <source>
        <dbReference type="EMBL" id="SOJ58122.1"/>
    </source>
</evidence>
<name>A0A7Z7IRY9_9MYCO</name>
<keyword evidence="6" id="KW-0449">Lipoprotein</keyword>
<organism evidence="7 8">
    <name type="scientific">Mycobacterium simulans</name>
    <dbReference type="NCBI Taxonomy" id="627089"/>
    <lineage>
        <taxon>Bacteria</taxon>
        <taxon>Bacillati</taxon>
        <taxon>Actinomycetota</taxon>
        <taxon>Actinomycetes</taxon>
        <taxon>Mycobacteriales</taxon>
        <taxon>Mycobacteriaceae</taxon>
        <taxon>Mycobacterium</taxon>
    </lineage>
</organism>